<name>A0A6J5W063_PRUAR</name>
<reference evidence="6" key="1">
    <citation type="journal article" date="2020" name="Genome Biol.">
        <title>Gamete binning: chromosome-level and haplotype-resolved genome assembly enabled by high-throughput single-cell sequencing of gamete genomes.</title>
        <authorList>
            <person name="Campoy J.A."/>
            <person name="Sun H."/>
            <person name="Goel M."/>
            <person name="Jiao W.-B."/>
            <person name="Folz-Donahue K."/>
            <person name="Wang N."/>
            <person name="Rubio M."/>
            <person name="Liu C."/>
            <person name="Kukat C."/>
            <person name="Ruiz D."/>
            <person name="Huettel B."/>
            <person name="Schneeberger K."/>
        </authorList>
    </citation>
    <scope>NUCLEOTIDE SEQUENCE [LARGE SCALE GENOMIC DNA]</scope>
    <source>
        <strain evidence="6">cv. Rojo Pasion</strain>
    </source>
</reference>
<feature type="chain" id="PRO_5036388615" evidence="2">
    <location>
        <begin position="25"/>
        <end position="86"/>
    </location>
</feature>
<dbReference type="EMBL" id="CAEKDK010000008">
    <property type="protein sequence ID" value="CAB4291558.1"/>
    <property type="molecule type" value="Genomic_DNA"/>
</dbReference>
<proteinExistence type="predicted"/>
<dbReference type="Proteomes" id="UP000507222">
    <property type="component" value="Unassembled WGS sequence"/>
</dbReference>
<evidence type="ECO:0000313" key="3">
    <source>
        <dbReference type="EMBL" id="CAB4291558.1"/>
    </source>
</evidence>
<evidence type="ECO:0000313" key="6">
    <source>
        <dbReference type="Proteomes" id="UP000507245"/>
    </source>
</evidence>
<gene>
    <name evidence="3" type="ORF">CURHAP_LOCUS51909</name>
    <name evidence="4" type="ORF">ORAREDHAP_LOCUS51146</name>
</gene>
<dbReference type="EMBL" id="CAEKKB010000008">
    <property type="protein sequence ID" value="CAB4321872.1"/>
    <property type="molecule type" value="Genomic_DNA"/>
</dbReference>
<keyword evidence="6" id="KW-1185">Reference proteome</keyword>
<evidence type="ECO:0000313" key="4">
    <source>
        <dbReference type="EMBL" id="CAB4321872.1"/>
    </source>
</evidence>
<keyword evidence="2" id="KW-0732">Signal</keyword>
<accession>A0A6J5W063</accession>
<feature type="signal peptide" evidence="2">
    <location>
        <begin position="1"/>
        <end position="24"/>
    </location>
</feature>
<sequence>MKFVHMVLVAMVVVFLMNMHSYEACRVLHGEENLTMRMKKDVLQIRGSSKINPPFFPLIKRMLSHRPVPPQGHSPIIPRSRVPNKS</sequence>
<organism evidence="3 5">
    <name type="scientific">Prunus armeniaca</name>
    <name type="common">Apricot</name>
    <name type="synonym">Armeniaca vulgaris</name>
    <dbReference type="NCBI Taxonomy" id="36596"/>
    <lineage>
        <taxon>Eukaryota</taxon>
        <taxon>Viridiplantae</taxon>
        <taxon>Streptophyta</taxon>
        <taxon>Embryophyta</taxon>
        <taxon>Tracheophyta</taxon>
        <taxon>Spermatophyta</taxon>
        <taxon>Magnoliopsida</taxon>
        <taxon>eudicotyledons</taxon>
        <taxon>Gunneridae</taxon>
        <taxon>Pentapetalae</taxon>
        <taxon>rosids</taxon>
        <taxon>fabids</taxon>
        <taxon>Rosales</taxon>
        <taxon>Rosaceae</taxon>
        <taxon>Amygdaloideae</taxon>
        <taxon>Amygdaleae</taxon>
        <taxon>Prunus</taxon>
    </lineage>
</organism>
<reference evidence="3 5" key="2">
    <citation type="submission" date="2020-05" db="EMBL/GenBank/DDBJ databases">
        <authorList>
            <person name="Campoy J."/>
            <person name="Schneeberger K."/>
            <person name="Spophaly S."/>
        </authorList>
    </citation>
    <scope>NUCLEOTIDE SEQUENCE [LARGE SCALE GENOMIC DNA]</scope>
    <source>
        <strain evidence="3">PruArmRojPasFocal</strain>
    </source>
</reference>
<evidence type="ECO:0000256" key="1">
    <source>
        <dbReference type="SAM" id="MobiDB-lite"/>
    </source>
</evidence>
<protein>
    <submittedName>
        <fullName evidence="3">Uncharacterized protein</fullName>
    </submittedName>
</protein>
<dbReference type="Proteomes" id="UP000507245">
    <property type="component" value="Unassembled WGS sequence"/>
</dbReference>
<evidence type="ECO:0000256" key="2">
    <source>
        <dbReference type="SAM" id="SignalP"/>
    </source>
</evidence>
<evidence type="ECO:0000313" key="5">
    <source>
        <dbReference type="Proteomes" id="UP000507222"/>
    </source>
</evidence>
<feature type="region of interest" description="Disordered" evidence="1">
    <location>
        <begin position="66"/>
        <end position="86"/>
    </location>
</feature>
<dbReference type="AlphaFoldDB" id="A0A6J5W063"/>